<name>A0A1I5B4P8_9PROT</name>
<dbReference type="OrthoDB" id="5398721at2"/>
<dbReference type="Pfam" id="PF05930">
    <property type="entry name" value="Phage_AlpA"/>
    <property type="match status" value="1"/>
</dbReference>
<evidence type="ECO:0000313" key="2">
    <source>
        <dbReference type="Proteomes" id="UP000183107"/>
    </source>
</evidence>
<sequence length="92" mass="10133">MKLIKLPPVLGLTAKSRTSHYSDIKNGLMTEPVRLGENSVAWPEHEILAINAARIAGKSNSEVRELVSQLMARRKDVTSFTSRACSLDQVAQ</sequence>
<dbReference type="InterPro" id="IPR010260">
    <property type="entry name" value="AlpA"/>
</dbReference>
<dbReference type="Gene3D" id="1.10.238.160">
    <property type="match status" value="1"/>
</dbReference>
<gene>
    <name evidence="1" type="ORF">SAMN05216386_1659</name>
</gene>
<protein>
    <submittedName>
        <fullName evidence="1">Prophage regulatory protein</fullName>
    </submittedName>
</protein>
<evidence type="ECO:0000313" key="1">
    <source>
        <dbReference type="EMBL" id="SFN69580.1"/>
    </source>
</evidence>
<dbReference type="EMBL" id="FOVJ01000002">
    <property type="protein sequence ID" value="SFN69580.1"/>
    <property type="molecule type" value="Genomic_DNA"/>
</dbReference>
<dbReference type="RefSeq" id="WP_074796451.1">
    <property type="nucleotide sequence ID" value="NZ_FOVJ01000002.1"/>
</dbReference>
<proteinExistence type="predicted"/>
<organism evidence="1 2">
    <name type="scientific">Nitrosospira briensis</name>
    <dbReference type="NCBI Taxonomy" id="35799"/>
    <lineage>
        <taxon>Bacteria</taxon>
        <taxon>Pseudomonadati</taxon>
        <taxon>Pseudomonadota</taxon>
        <taxon>Betaproteobacteria</taxon>
        <taxon>Nitrosomonadales</taxon>
        <taxon>Nitrosomonadaceae</taxon>
        <taxon>Nitrosospira</taxon>
    </lineage>
</organism>
<accession>A0A1I5B4P8</accession>
<keyword evidence="2" id="KW-1185">Reference proteome</keyword>
<reference evidence="2" key="1">
    <citation type="submission" date="2016-10" db="EMBL/GenBank/DDBJ databases">
        <authorList>
            <person name="Varghese N."/>
        </authorList>
    </citation>
    <scope>NUCLEOTIDE SEQUENCE [LARGE SCALE GENOMIC DNA]</scope>
    <source>
        <strain evidence="2">Nsp8</strain>
    </source>
</reference>
<dbReference type="Proteomes" id="UP000183107">
    <property type="component" value="Unassembled WGS sequence"/>
</dbReference>
<dbReference type="AlphaFoldDB" id="A0A1I5B4P8"/>